<accession>A0A478EBH0</accession>
<feature type="compositionally biased region" description="Basic and acidic residues" evidence="1">
    <location>
        <begin position="134"/>
        <end position="147"/>
    </location>
</feature>
<dbReference type="AlphaFoldDB" id="A0A478EBH0"/>
<evidence type="ECO:0000313" key="2">
    <source>
        <dbReference type="EMBL" id="GAM42606.1"/>
    </source>
</evidence>
<sequence length="608" mass="69354">MARNTRRRAVQQRNRKVIDILNGVAEDQEDDDGAHATTIEQHIDAESVDQDHGDGQRQTRRSARLNKGIARDVAPAPITILEPPDSPMFFSDHVPESEPEDAADEEADEADEGEDERGVEEDGDSVESEEDTSMSDHEQQLWQEQEKAIANSQQEQLELGQALLSSPPPVVIDRKKERIRDKEASTKKAAETTSTRAVGDHINFFPEVNEFEDSEFREDDVNAEGAESQQETDNDEEPALDDGFNMDDSRQDTGNAMRSLFDWDDEQPAEPVQRARLVDRLETQSPQLSESSSRKRKRTSNASADEPDRTRRRIELQNQNEVAARRRAPIALPANVQVATSPEMPTRTRQRRESQNRNIEPAPSRRPPVARNVPDVADWEAAMPEERTQDQVIVVGESTTYDNATKVQDLQGTWKRLLEYCQKIKKKEVTRMWRYTRVEELVERITDLLKDYKRMQRTRSRGRAIDPDTWKRTRQEVKYISEDADKIREVILRRAKEGKARNDLQAQADAIEYAHVIVQQVMTSLCELALECLKTYYSEEDECLLNGGFGAVLDIIDIVGELDTTLKSLHNCAMVVLSPYPGLPIRQELGSIRRSFKNAEANELRRAR</sequence>
<feature type="compositionally biased region" description="Basic and acidic residues" evidence="1">
    <location>
        <begin position="306"/>
        <end position="315"/>
    </location>
</feature>
<protein>
    <submittedName>
        <fullName evidence="2">Uncharacterized protein</fullName>
    </submittedName>
</protein>
<feature type="compositionally biased region" description="Acidic residues" evidence="1">
    <location>
        <begin position="230"/>
        <end position="240"/>
    </location>
</feature>
<dbReference type="Proteomes" id="UP000053095">
    <property type="component" value="Unassembled WGS sequence"/>
</dbReference>
<feature type="compositionally biased region" description="Low complexity" evidence="1">
    <location>
        <begin position="152"/>
        <end position="165"/>
    </location>
</feature>
<evidence type="ECO:0000313" key="3">
    <source>
        <dbReference type="Proteomes" id="UP000053095"/>
    </source>
</evidence>
<reference evidence="3" key="1">
    <citation type="journal article" date="2015" name="Genome Announc.">
        <title>Draft genome sequence of Talaromyces cellulolyticus strain Y-94, a source of lignocellulosic biomass-degrading enzymes.</title>
        <authorList>
            <person name="Fujii T."/>
            <person name="Koike H."/>
            <person name="Sawayama S."/>
            <person name="Yano S."/>
            <person name="Inoue H."/>
        </authorList>
    </citation>
    <scope>NUCLEOTIDE SEQUENCE [LARGE SCALE GENOMIC DNA]</scope>
    <source>
        <strain evidence="3">Y-94</strain>
    </source>
</reference>
<keyword evidence="3" id="KW-1185">Reference proteome</keyword>
<name>A0A478EBH0_TALPI</name>
<feature type="compositionally biased region" description="Basic and acidic residues" evidence="1">
    <location>
        <begin position="41"/>
        <end position="57"/>
    </location>
</feature>
<evidence type="ECO:0000256" key="1">
    <source>
        <dbReference type="SAM" id="MobiDB-lite"/>
    </source>
</evidence>
<feature type="region of interest" description="Disordered" evidence="1">
    <location>
        <begin position="21"/>
        <end position="371"/>
    </location>
</feature>
<feature type="compositionally biased region" description="Acidic residues" evidence="1">
    <location>
        <begin position="97"/>
        <end position="133"/>
    </location>
</feature>
<proteinExistence type="predicted"/>
<feature type="compositionally biased region" description="Basic and acidic residues" evidence="1">
    <location>
        <begin position="172"/>
        <end position="190"/>
    </location>
</feature>
<gene>
    <name evidence="2" type="ORF">TCE0_044f16737</name>
</gene>
<dbReference type="EMBL" id="DF933840">
    <property type="protein sequence ID" value="GAM42606.1"/>
    <property type="molecule type" value="Genomic_DNA"/>
</dbReference>
<organism evidence="2 3">
    <name type="scientific">Talaromyces pinophilus</name>
    <name type="common">Penicillium pinophilum</name>
    <dbReference type="NCBI Taxonomy" id="128442"/>
    <lineage>
        <taxon>Eukaryota</taxon>
        <taxon>Fungi</taxon>
        <taxon>Dikarya</taxon>
        <taxon>Ascomycota</taxon>
        <taxon>Pezizomycotina</taxon>
        <taxon>Eurotiomycetes</taxon>
        <taxon>Eurotiomycetidae</taxon>
        <taxon>Eurotiales</taxon>
        <taxon>Trichocomaceae</taxon>
        <taxon>Talaromyces</taxon>
        <taxon>Talaromyces sect. Talaromyces</taxon>
    </lineage>
</organism>
<feature type="compositionally biased region" description="Acidic residues" evidence="1">
    <location>
        <begin position="209"/>
        <end position="222"/>
    </location>
</feature>